<evidence type="ECO:0000313" key="3">
    <source>
        <dbReference type="Proteomes" id="UP000323565"/>
    </source>
</evidence>
<name>A0ABX5Z7K4_9MICO</name>
<sequence length="171" mass="17037">MAPSSSAVPDAGNPVLRGVGQVHELPTWFGWSSAVAAVVIAIALALVNRYVALSTVSGSGSAGASGQRAVIGLIATALLLVSAIGCVLALRGQPLGFGTRAVAFFAYGLAAFGLSMGLLSEIVAFVAFPTSGGGDGESGGYEVLLPALLSLVLPRFVRGGARTDVTQLHAG</sequence>
<reference evidence="2 3" key="1">
    <citation type="submission" date="2019-08" db="EMBL/GenBank/DDBJ databases">
        <title>Dermacoccus abyssi strain HZAU 226, whole genome Nanopore sequencing project.</title>
        <authorList>
            <person name="Guo A."/>
            <person name="Zhang X."/>
            <person name="Ruan Y."/>
            <person name="Liu W."/>
            <person name="Chen Q."/>
            <person name="Gu L."/>
        </authorList>
    </citation>
    <scope>NUCLEOTIDE SEQUENCE [LARGE SCALE GENOMIC DNA]</scope>
    <source>
        <strain evidence="2 3">HZAU 226</strain>
    </source>
</reference>
<evidence type="ECO:0000313" key="2">
    <source>
        <dbReference type="EMBL" id="QEH92731.1"/>
    </source>
</evidence>
<dbReference type="Proteomes" id="UP000323565">
    <property type="component" value="Chromosome"/>
</dbReference>
<organism evidence="2 3">
    <name type="scientific">Dermacoccus abyssi</name>
    <dbReference type="NCBI Taxonomy" id="322596"/>
    <lineage>
        <taxon>Bacteria</taxon>
        <taxon>Bacillati</taxon>
        <taxon>Actinomycetota</taxon>
        <taxon>Actinomycetes</taxon>
        <taxon>Micrococcales</taxon>
        <taxon>Dermacoccaceae</taxon>
        <taxon>Dermacoccus</taxon>
    </lineage>
</organism>
<accession>A0ABX5Z7K4</accession>
<protein>
    <submittedName>
        <fullName evidence="2">Uncharacterized protein</fullName>
    </submittedName>
</protein>
<keyword evidence="3" id="KW-1185">Reference proteome</keyword>
<evidence type="ECO:0000256" key="1">
    <source>
        <dbReference type="SAM" id="Phobius"/>
    </source>
</evidence>
<dbReference type="EMBL" id="CP043031">
    <property type="protein sequence ID" value="QEH92731.1"/>
    <property type="molecule type" value="Genomic_DNA"/>
</dbReference>
<keyword evidence="1" id="KW-0472">Membrane</keyword>
<keyword evidence="1" id="KW-0812">Transmembrane</keyword>
<keyword evidence="1" id="KW-1133">Transmembrane helix</keyword>
<proteinExistence type="predicted"/>
<feature type="transmembrane region" description="Helical" evidence="1">
    <location>
        <begin position="102"/>
        <end position="128"/>
    </location>
</feature>
<gene>
    <name evidence="2" type="ORF">FV141_03675</name>
</gene>
<feature type="transmembrane region" description="Helical" evidence="1">
    <location>
        <begin position="28"/>
        <end position="48"/>
    </location>
</feature>
<feature type="transmembrane region" description="Helical" evidence="1">
    <location>
        <begin position="69"/>
        <end position="90"/>
    </location>
</feature>